<dbReference type="EMBL" id="HBGA01137507">
    <property type="protein sequence ID" value="CAD9039611.1"/>
    <property type="molecule type" value="Transcribed_RNA"/>
</dbReference>
<dbReference type="AlphaFoldDB" id="A0A6U8MSN4"/>
<reference evidence="2" key="1">
    <citation type="submission" date="2021-01" db="EMBL/GenBank/DDBJ databases">
        <authorList>
            <person name="Corre E."/>
            <person name="Pelletier E."/>
            <person name="Niang G."/>
            <person name="Scheremetjew M."/>
            <person name="Finn R."/>
            <person name="Kale V."/>
            <person name="Holt S."/>
            <person name="Cochrane G."/>
            <person name="Meng A."/>
            <person name="Brown T."/>
            <person name="Cohen L."/>
        </authorList>
    </citation>
    <scope>NUCLEOTIDE SEQUENCE</scope>
    <source>
        <strain evidence="2">NIES-381</strain>
    </source>
</reference>
<proteinExistence type="predicted"/>
<accession>A0A6U8MSN4</accession>
<organism evidence="2">
    <name type="scientific">Eutreptiella gymnastica</name>
    <dbReference type="NCBI Taxonomy" id="73025"/>
    <lineage>
        <taxon>Eukaryota</taxon>
        <taxon>Discoba</taxon>
        <taxon>Euglenozoa</taxon>
        <taxon>Euglenida</taxon>
        <taxon>Spirocuta</taxon>
        <taxon>Euglenophyceae</taxon>
        <taxon>Eutreptiales</taxon>
        <taxon>Eutreptiaceae</taxon>
        <taxon>Eutreptiella</taxon>
    </lineage>
</organism>
<protein>
    <submittedName>
        <fullName evidence="2">Uncharacterized protein</fullName>
    </submittedName>
</protein>
<name>A0A6U8MSN4_9EUGL</name>
<evidence type="ECO:0000313" key="2">
    <source>
        <dbReference type="EMBL" id="CAD9039611.1"/>
    </source>
</evidence>
<gene>
    <name evidence="1" type="ORF">EGYM00392_LOCUS50776</name>
    <name evidence="2" type="ORF">EGYM00392_LOCUS50777</name>
</gene>
<sequence length="795" mass="89791">MAEDDQKALERVLKNADLRSALEDLWVCILKDGEPLFEGRMDEEAFLQFVKSAGFVRKGLQAHDDIQQYTHRFQAVASEHSHLDFTAFVRAIFHAAMYCHNTTERIPALKVLLDRYGNRYARAVYEANEHDGITASPVLAEALRPDGPVSIELDQLFYQYRRVLTRLFNKYKGAHSHKQKDLPPEDVEAMQTTIEAEDMRELLKDLNLFPNAITLLDICRIVHFSVYETEPAFGSDNLELSGEGPDSVADLSKGTEAALHDATRLVEKSEADRILNALRMASDSTSDVYFVGPTPQLDRSQFVDALIRVAQHLYKDDKRLPTFLSRVQKLFRHIEPFYDKSFGSLLQSDLQLDRQGVPVLLQVCPTKGSCNAEFELELIGSNFDVGSDNGINVKLSDGGSEWVVKTQSTEANKVTIIVPCIQPTNTCVELLKDDGGLSYEVVRQIHLTVSASNDRLIYSANDPPLVLLLEKPTIRLTVPNDLVDRLSRSFHEHCKSEDGYNSIGMNREQWRQFKKAHKLEETLRHSATSAEEDPYFDELTSAAGLHQKSKDAPRELGWEAFVEVLIKIAAQECNLGAAGLLQWLRQMLQSARSVGGPHQHTTDSDEELRKAKAGIKLVQRGTTRTLDIYCGPVLCGTVQERPGLISSLRSQHKDRHKFLTYTQHDINTEARIRAHISTAESFDHLLSRLMLDCFELAASCDPTTRKPTGRCWTIHHGKQKIGALWDYKGQMSNLDWQPAQVESTNNPVTLAVYRPDSDLHYVNCYLCFSKSKDVSHMRSMLTSKGYLLQTLLYKL</sequence>
<dbReference type="EMBL" id="HBGA01137506">
    <property type="protein sequence ID" value="CAD9039610.1"/>
    <property type="molecule type" value="Transcribed_RNA"/>
</dbReference>
<evidence type="ECO:0000313" key="1">
    <source>
        <dbReference type="EMBL" id="CAD9039610.1"/>
    </source>
</evidence>